<comment type="caution">
    <text evidence="3">The sequence shown here is derived from an EMBL/GenBank/DDBJ whole genome shotgun (WGS) entry which is preliminary data.</text>
</comment>
<keyword evidence="4" id="KW-1185">Reference proteome</keyword>
<dbReference type="AlphaFoldDB" id="A0A4R6AS25"/>
<dbReference type="OrthoDB" id="8895516at2"/>
<feature type="transmembrane region" description="Helical" evidence="1">
    <location>
        <begin position="220"/>
        <end position="241"/>
    </location>
</feature>
<dbReference type="InterPro" id="IPR010982">
    <property type="entry name" value="Lambda_DNA-bd_dom_sf"/>
</dbReference>
<dbReference type="PROSITE" id="PS50943">
    <property type="entry name" value="HTH_CROC1"/>
    <property type="match status" value="1"/>
</dbReference>
<dbReference type="Proteomes" id="UP000294562">
    <property type="component" value="Unassembled WGS sequence"/>
</dbReference>
<dbReference type="GO" id="GO:0003677">
    <property type="term" value="F:DNA binding"/>
    <property type="evidence" value="ECO:0007669"/>
    <property type="project" value="InterPro"/>
</dbReference>
<dbReference type="EMBL" id="SMZO01000032">
    <property type="protein sequence ID" value="TDL86375.1"/>
    <property type="molecule type" value="Genomic_DNA"/>
</dbReference>
<dbReference type="RefSeq" id="WP_133343442.1">
    <property type="nucleotide sequence ID" value="NZ_SMZO01000032.1"/>
</dbReference>
<keyword evidence="1" id="KW-0472">Membrane</keyword>
<feature type="domain" description="HTH cro/C1-type" evidence="2">
    <location>
        <begin position="14"/>
        <end position="70"/>
    </location>
</feature>
<proteinExistence type="predicted"/>
<protein>
    <submittedName>
        <fullName evidence="3">XRE family transcriptional regulator</fullName>
    </submittedName>
</protein>
<dbReference type="SMART" id="SM00530">
    <property type="entry name" value="HTH_XRE"/>
    <property type="match status" value="1"/>
</dbReference>
<evidence type="ECO:0000256" key="1">
    <source>
        <dbReference type="SAM" id="Phobius"/>
    </source>
</evidence>
<evidence type="ECO:0000313" key="3">
    <source>
        <dbReference type="EMBL" id="TDL86375.1"/>
    </source>
</evidence>
<dbReference type="Pfam" id="PF01381">
    <property type="entry name" value="HTH_3"/>
    <property type="match status" value="1"/>
</dbReference>
<evidence type="ECO:0000259" key="2">
    <source>
        <dbReference type="PROSITE" id="PS50943"/>
    </source>
</evidence>
<accession>A0A4R6AS25</accession>
<keyword evidence="1" id="KW-1133">Transmembrane helix</keyword>
<name>A0A4R6AS25_9RHOB</name>
<evidence type="ECO:0000313" key="4">
    <source>
        <dbReference type="Proteomes" id="UP000294562"/>
    </source>
</evidence>
<gene>
    <name evidence="3" type="ORF">E2L05_13555</name>
</gene>
<dbReference type="SUPFAM" id="SSF47413">
    <property type="entry name" value="lambda repressor-like DNA-binding domains"/>
    <property type="match status" value="1"/>
</dbReference>
<keyword evidence="1" id="KW-0812">Transmembrane</keyword>
<sequence>MRKQERSALFRPRLIDAMQRAGLSRSALARAIDVDRSTIAQILRDDAVRLPGGQIVAELAETLGVSADWLLGLTDRPERPGDVLAAALTLTGAERSSADAQIMAWHREARGYKIRHVPATLPDLLKTDAILRWEYADARPDTAQRAVEVVAGLLDWLDDAASDYEIALPIGELRAFAQGAGYYEGVPVDLRKEQLEHMADRCEAHFPALRLVLFDARRVFSAPVSIFGPLLAVIYVGRFHLAFRERARLRSLTEHFDWLVREAVVDARDVPAYLRRLSASLPSMQA</sequence>
<reference evidence="3 4" key="1">
    <citation type="submission" date="2019-03" db="EMBL/GenBank/DDBJ databases">
        <title>Rhodobacteraceae bacterium SM1902, a new member of the family Rhodobacteraceae isolated from Yantai.</title>
        <authorList>
            <person name="Sun Y."/>
        </authorList>
    </citation>
    <scope>NUCLEOTIDE SEQUENCE [LARGE SCALE GENOMIC DNA]</scope>
    <source>
        <strain evidence="3 4">SM1902</strain>
    </source>
</reference>
<organism evidence="3 4">
    <name type="scientific">Meridianimarinicoccus aquatilis</name>
    <dbReference type="NCBI Taxonomy" id="2552766"/>
    <lineage>
        <taxon>Bacteria</taxon>
        <taxon>Pseudomonadati</taxon>
        <taxon>Pseudomonadota</taxon>
        <taxon>Alphaproteobacteria</taxon>
        <taxon>Rhodobacterales</taxon>
        <taxon>Paracoccaceae</taxon>
        <taxon>Meridianimarinicoccus</taxon>
    </lineage>
</organism>
<dbReference type="Gene3D" id="1.10.260.40">
    <property type="entry name" value="lambda repressor-like DNA-binding domains"/>
    <property type="match status" value="1"/>
</dbReference>
<dbReference type="CDD" id="cd00093">
    <property type="entry name" value="HTH_XRE"/>
    <property type="match status" value="1"/>
</dbReference>
<dbReference type="InterPro" id="IPR001387">
    <property type="entry name" value="Cro/C1-type_HTH"/>
</dbReference>